<feature type="region of interest" description="Disordered" evidence="1">
    <location>
        <begin position="159"/>
        <end position="323"/>
    </location>
</feature>
<dbReference type="NCBIfam" id="TIGR01635">
    <property type="entry name" value="tail_comp_S"/>
    <property type="match status" value="1"/>
</dbReference>
<feature type="domain" description="Gp5/Type VI secretion system Vgr protein OB-fold" evidence="2">
    <location>
        <begin position="345"/>
        <end position="412"/>
    </location>
</feature>
<name>A0A7S8C6X6_9HYPH</name>
<evidence type="ECO:0000313" key="3">
    <source>
        <dbReference type="EMBL" id="QPC44516.1"/>
    </source>
</evidence>
<keyword evidence="4" id="KW-1185">Reference proteome</keyword>
<dbReference type="AlphaFoldDB" id="A0A7S8C6X6"/>
<evidence type="ECO:0000256" key="1">
    <source>
        <dbReference type="SAM" id="MobiDB-lite"/>
    </source>
</evidence>
<feature type="region of interest" description="Disordered" evidence="1">
    <location>
        <begin position="40"/>
        <end position="59"/>
    </location>
</feature>
<dbReference type="InterPro" id="IPR006531">
    <property type="entry name" value="Gp5/Vgr_OB"/>
</dbReference>
<protein>
    <submittedName>
        <fullName evidence="3">Phage virion morphogenesis protein</fullName>
    </submittedName>
</protein>
<dbReference type="Proteomes" id="UP000593594">
    <property type="component" value="Chromosome"/>
</dbReference>
<dbReference type="Pfam" id="PF04717">
    <property type="entry name" value="Phage_base_V"/>
    <property type="match status" value="1"/>
</dbReference>
<organism evidence="3 4">
    <name type="scientific">Kaustia mangrovi</name>
    <dbReference type="NCBI Taxonomy" id="2593653"/>
    <lineage>
        <taxon>Bacteria</taxon>
        <taxon>Pseudomonadati</taxon>
        <taxon>Pseudomonadota</taxon>
        <taxon>Alphaproteobacteria</taxon>
        <taxon>Hyphomicrobiales</taxon>
        <taxon>Parvibaculaceae</taxon>
        <taxon>Kaustia</taxon>
    </lineage>
</organism>
<dbReference type="InterPro" id="IPR006522">
    <property type="entry name" value="Phage_virion_morphogenesis"/>
</dbReference>
<dbReference type="InterPro" id="IPR013046">
    <property type="entry name" value="GpV/Gp45"/>
</dbReference>
<dbReference type="KEGG" id="kmn:HW532_18525"/>
<accession>A0A7S8C6X6</accession>
<reference evidence="3 4" key="1">
    <citation type="submission" date="2020-06" db="EMBL/GenBank/DDBJ databases">
        <title>Genome sequence of 2 isolates from Red Sea Mangroves.</title>
        <authorList>
            <person name="Sefrji F."/>
            <person name="Michoud G."/>
            <person name="Merlino G."/>
            <person name="Daffonchio D."/>
        </authorList>
    </citation>
    <scope>NUCLEOTIDE SEQUENCE [LARGE SCALE GENOMIC DNA]</scope>
    <source>
        <strain evidence="3 4">R1DC25</strain>
    </source>
</reference>
<dbReference type="Pfam" id="PF05069">
    <property type="entry name" value="Phage_tail_S"/>
    <property type="match status" value="1"/>
</dbReference>
<feature type="compositionally biased region" description="Basic and acidic residues" evidence="1">
    <location>
        <begin position="42"/>
        <end position="53"/>
    </location>
</feature>
<feature type="compositionally biased region" description="Basic residues" evidence="1">
    <location>
        <begin position="177"/>
        <end position="193"/>
    </location>
</feature>
<dbReference type="InterPro" id="IPR037026">
    <property type="entry name" value="Vgr_OB-fold_dom_sf"/>
</dbReference>
<dbReference type="NCBIfam" id="TIGR01644">
    <property type="entry name" value="phage_P2_V"/>
    <property type="match status" value="1"/>
</dbReference>
<evidence type="ECO:0000259" key="2">
    <source>
        <dbReference type="Pfam" id="PF04717"/>
    </source>
</evidence>
<dbReference type="EMBL" id="CP058214">
    <property type="protein sequence ID" value="QPC44516.1"/>
    <property type="molecule type" value="Genomic_DNA"/>
</dbReference>
<feature type="compositionally biased region" description="Basic and acidic residues" evidence="1">
    <location>
        <begin position="243"/>
        <end position="255"/>
    </location>
</feature>
<evidence type="ECO:0000313" key="4">
    <source>
        <dbReference type="Proteomes" id="UP000593594"/>
    </source>
</evidence>
<proteinExistence type="predicted"/>
<dbReference type="Gene3D" id="2.40.50.230">
    <property type="entry name" value="Gp5 N-terminal domain"/>
    <property type="match status" value="1"/>
</dbReference>
<sequence>MSSVSISADVEGLAQAVAAIDRLAELPTNDLLDVIGATGESQTRRRIEEEKTAPDGTPWAPNRAGTSILLQTGRHLRDSIGYRVGSDEVEWGSAWEHADVHQFGMTIKPRNAKALSFEIGGETVFAREVTIPTRPFLGLSADNEAEIAEVIDDFIDATIGGTPSGGRHEHAQDRGSPGRHRRRARRARRHRGLRPPWRPVRCRRTQAFRGQGTRHPGRRARHPRGEPGRHRRAGCAPSHRCLHRDEGPPGADARRCRARLRPARDRDRPARPLGAAQGAPGARSHRREPLFRRGPDDRHRALGRGVDPDGAHRRPGHGDRPMSWAGDIEIQLAEVERRLANTVRVGKVAELDAARGLVRVEIAQDRDGNPVLTPWLPWSERAGGIRTWSPPSVGEQVRVVSPSGEVAQGWVDPGGFSSDHPAPSDDGGRHVIDNGEVRVEIARDEVIVTRAGDVVEMRDGYIRLLQHDNDARLVAHADQAKIAWALPTERAVFVDGDGIWLTEDAGRKDDPFPDI</sequence>
<gene>
    <name evidence="3" type="ORF">HW532_18525</name>
</gene>
<feature type="compositionally biased region" description="Basic and acidic residues" evidence="1">
    <location>
        <begin position="287"/>
        <end position="320"/>
    </location>
</feature>